<accession>A0A5J4X7W7</accession>
<sequence>MPVTTAKPKIMLELLPQKEKQHPLRIPSPSPSPNEQISKSIQKDQDELPAWVQQLGIDRKDKILNLTKVNITQKTNAKKTARYPPVLASVALLRIMPVLRGPPPLAMRVVRMGVTISKEVDPQQPVTPRGSRRLESEFFFAT</sequence>
<dbReference type="AlphaFoldDB" id="A0A5J4X7W7"/>
<dbReference type="Proteomes" id="UP000324800">
    <property type="component" value="Unassembled WGS sequence"/>
</dbReference>
<evidence type="ECO:0000256" key="1">
    <source>
        <dbReference type="SAM" id="MobiDB-lite"/>
    </source>
</evidence>
<comment type="caution">
    <text evidence="2">The sequence shown here is derived from an EMBL/GenBank/DDBJ whole genome shotgun (WGS) entry which is preliminary data.</text>
</comment>
<organism evidence="2 3">
    <name type="scientific">Streblomastix strix</name>
    <dbReference type="NCBI Taxonomy" id="222440"/>
    <lineage>
        <taxon>Eukaryota</taxon>
        <taxon>Metamonada</taxon>
        <taxon>Preaxostyla</taxon>
        <taxon>Oxymonadida</taxon>
        <taxon>Streblomastigidae</taxon>
        <taxon>Streblomastix</taxon>
    </lineage>
</organism>
<protein>
    <submittedName>
        <fullName evidence="2">Uncharacterized protein</fullName>
    </submittedName>
</protein>
<evidence type="ECO:0000313" key="2">
    <source>
        <dbReference type="EMBL" id="KAA6403307.1"/>
    </source>
</evidence>
<feature type="region of interest" description="Disordered" evidence="1">
    <location>
        <begin position="16"/>
        <end position="40"/>
    </location>
</feature>
<reference evidence="2 3" key="1">
    <citation type="submission" date="2019-03" db="EMBL/GenBank/DDBJ databases">
        <title>Single cell metagenomics reveals metabolic interactions within the superorganism composed of flagellate Streblomastix strix and complex community of Bacteroidetes bacteria on its surface.</title>
        <authorList>
            <person name="Treitli S.C."/>
            <person name="Kolisko M."/>
            <person name="Husnik F."/>
            <person name="Keeling P."/>
            <person name="Hampl V."/>
        </authorList>
    </citation>
    <scope>NUCLEOTIDE SEQUENCE [LARGE SCALE GENOMIC DNA]</scope>
    <source>
        <strain evidence="2">ST1C</strain>
    </source>
</reference>
<dbReference type="EMBL" id="SNRW01000115">
    <property type="protein sequence ID" value="KAA6403307.1"/>
    <property type="molecule type" value="Genomic_DNA"/>
</dbReference>
<name>A0A5J4X7W7_9EUKA</name>
<proteinExistence type="predicted"/>
<evidence type="ECO:0000313" key="3">
    <source>
        <dbReference type="Proteomes" id="UP000324800"/>
    </source>
</evidence>
<gene>
    <name evidence="2" type="ORF">EZS28_001163</name>
</gene>